<dbReference type="GO" id="GO:0016757">
    <property type="term" value="F:glycosyltransferase activity"/>
    <property type="evidence" value="ECO:0007669"/>
    <property type="project" value="UniProtKB-KW"/>
</dbReference>
<dbReference type="RefSeq" id="WP_160181532.1">
    <property type="nucleotide sequence ID" value="NZ_CP047656.1"/>
</dbReference>
<evidence type="ECO:0000256" key="2">
    <source>
        <dbReference type="ARBA" id="ARBA00022676"/>
    </source>
</evidence>
<keyword evidence="2 5" id="KW-0328">Glycosyltransferase</keyword>
<keyword evidence="6" id="KW-1185">Reference proteome</keyword>
<evidence type="ECO:0000259" key="4">
    <source>
        <dbReference type="Pfam" id="PF00535"/>
    </source>
</evidence>
<reference evidence="5 6" key="1">
    <citation type="submission" date="2019-12" db="EMBL/GenBank/DDBJ databases">
        <title>Genome sequencing and assembly of endphytes of Porphyra tenera.</title>
        <authorList>
            <person name="Park J.M."/>
            <person name="Shin R."/>
            <person name="Jo S.H."/>
        </authorList>
    </citation>
    <scope>NUCLEOTIDE SEQUENCE [LARGE SCALE GENOMIC DNA]</scope>
    <source>
        <strain evidence="5 6">GPM4</strain>
    </source>
</reference>
<evidence type="ECO:0000313" key="6">
    <source>
        <dbReference type="Proteomes" id="UP000464524"/>
    </source>
</evidence>
<accession>A0A857JQT1</accession>
<evidence type="ECO:0000256" key="1">
    <source>
        <dbReference type="ARBA" id="ARBA00006739"/>
    </source>
</evidence>
<dbReference type="Gene3D" id="3.90.550.10">
    <property type="entry name" value="Spore Coat Polysaccharide Biosynthesis Protein SpsA, Chain A"/>
    <property type="match status" value="1"/>
</dbReference>
<feature type="domain" description="Glycosyltransferase 2-like" evidence="4">
    <location>
        <begin position="15"/>
        <end position="147"/>
    </location>
</feature>
<comment type="similarity">
    <text evidence="1">Belongs to the glycosyltransferase 2 family.</text>
</comment>
<proteinExistence type="inferred from homology"/>
<dbReference type="AlphaFoldDB" id="A0A857JQT1"/>
<gene>
    <name evidence="5" type="ORF">FX988_03702</name>
</gene>
<dbReference type="Pfam" id="PF00535">
    <property type="entry name" value="Glycos_transf_2"/>
    <property type="match status" value="1"/>
</dbReference>
<dbReference type="Proteomes" id="UP000464524">
    <property type="component" value="Chromosome"/>
</dbReference>
<sequence>MASKGFMDIGADVAIIMSVYINDKLPEVKLAVDSILDQSYPCDLFVIADGPIQSDIDVYFSQLIEERTCSKEGRFNFTRRAENKGLAESLNELIDTVLGNKVGYKYIGRMDADDISELNRVAMQVECLEKNTAIDVLGTGCREFSSSSSELFEKTLPKDNSILKRDIIKRCPFIHPSVMFRSAIFEDGVRYPIDTKLTEDYALWVELAARGYGFGNIPDFLIRYRFEDSVLKRRKGLAKANSEFLARLDAMEKLDCRTVRNVFFAFGIWGLRLLPTGVARIAYQILR</sequence>
<dbReference type="PANTHER" id="PTHR43685:SF5">
    <property type="entry name" value="GLYCOSYLTRANSFERASE EPSE-RELATED"/>
    <property type="match status" value="1"/>
</dbReference>
<dbReference type="KEGG" id="pmes:FX988_03702"/>
<dbReference type="SUPFAM" id="SSF53448">
    <property type="entry name" value="Nucleotide-diphospho-sugar transferases"/>
    <property type="match status" value="1"/>
</dbReference>
<dbReference type="EMBL" id="CP047656">
    <property type="protein sequence ID" value="QHJ13441.1"/>
    <property type="molecule type" value="Genomic_DNA"/>
</dbReference>
<dbReference type="EC" id="2.4.1.303" evidence="5"/>
<evidence type="ECO:0000256" key="3">
    <source>
        <dbReference type="ARBA" id="ARBA00022679"/>
    </source>
</evidence>
<organism evidence="5 6">
    <name type="scientific">Paraglaciecola mesophila</name>
    <dbReference type="NCBI Taxonomy" id="197222"/>
    <lineage>
        <taxon>Bacteria</taxon>
        <taxon>Pseudomonadati</taxon>
        <taxon>Pseudomonadota</taxon>
        <taxon>Gammaproteobacteria</taxon>
        <taxon>Alteromonadales</taxon>
        <taxon>Alteromonadaceae</taxon>
        <taxon>Paraglaciecola</taxon>
    </lineage>
</organism>
<dbReference type="InterPro" id="IPR029044">
    <property type="entry name" value="Nucleotide-diphossugar_trans"/>
</dbReference>
<dbReference type="OrthoDB" id="9801954at2"/>
<name>A0A857JQT1_9ALTE</name>
<keyword evidence="3 5" id="KW-0808">Transferase</keyword>
<dbReference type="InterPro" id="IPR001173">
    <property type="entry name" value="Glyco_trans_2-like"/>
</dbReference>
<evidence type="ECO:0000313" key="5">
    <source>
        <dbReference type="EMBL" id="QHJ13441.1"/>
    </source>
</evidence>
<dbReference type="InterPro" id="IPR050834">
    <property type="entry name" value="Glycosyltransf_2"/>
</dbReference>
<dbReference type="PANTHER" id="PTHR43685">
    <property type="entry name" value="GLYCOSYLTRANSFERASE"/>
    <property type="match status" value="1"/>
</dbReference>
<protein>
    <submittedName>
        <fullName evidence="5">UDP-Gal:alpha-D-GlcNAc-diphosphoundecaprenol beta-1,3-galactosyltransferase</fullName>
        <ecNumber evidence="5">2.4.1.303</ecNumber>
    </submittedName>
</protein>